<evidence type="ECO:0000256" key="4">
    <source>
        <dbReference type="PROSITE-ProRule" id="PRU00182"/>
    </source>
</evidence>
<comment type="catalytic activity">
    <reaction evidence="5">
        <text>a uridine in RNA = a pseudouridine in RNA</text>
        <dbReference type="Rhea" id="RHEA:48348"/>
        <dbReference type="Rhea" id="RHEA-COMP:12068"/>
        <dbReference type="Rhea" id="RHEA-COMP:12069"/>
        <dbReference type="ChEBI" id="CHEBI:65314"/>
        <dbReference type="ChEBI" id="CHEBI:65315"/>
    </reaction>
</comment>
<dbReference type="PROSITE" id="PS50889">
    <property type="entry name" value="S4"/>
    <property type="match status" value="1"/>
</dbReference>
<keyword evidence="2 5" id="KW-0413">Isomerase</keyword>
<evidence type="ECO:0000256" key="5">
    <source>
        <dbReference type="RuleBase" id="RU362028"/>
    </source>
</evidence>
<dbReference type="PANTHER" id="PTHR21600">
    <property type="entry name" value="MITOCHONDRIAL RNA PSEUDOURIDINE SYNTHASE"/>
    <property type="match status" value="1"/>
</dbReference>
<evidence type="ECO:0000256" key="1">
    <source>
        <dbReference type="ARBA" id="ARBA00010876"/>
    </source>
</evidence>
<dbReference type="PANTHER" id="PTHR21600:SF44">
    <property type="entry name" value="RIBOSOMAL LARGE SUBUNIT PSEUDOURIDINE SYNTHASE D"/>
    <property type="match status" value="1"/>
</dbReference>
<evidence type="ECO:0000256" key="2">
    <source>
        <dbReference type="ARBA" id="ARBA00023235"/>
    </source>
</evidence>
<dbReference type="AlphaFoldDB" id="A0A0G1YGQ4"/>
<dbReference type="InterPro" id="IPR036986">
    <property type="entry name" value="S4_RNA-bd_sf"/>
</dbReference>
<evidence type="ECO:0000313" key="8">
    <source>
        <dbReference type="Proteomes" id="UP000033870"/>
    </source>
</evidence>
<accession>A0A0G1YGQ4</accession>
<dbReference type="Gene3D" id="3.30.2350.10">
    <property type="entry name" value="Pseudouridine synthase"/>
    <property type="match status" value="1"/>
</dbReference>
<dbReference type="InterPro" id="IPR006145">
    <property type="entry name" value="PsdUridine_synth_RsuA/RluA"/>
</dbReference>
<protein>
    <recommendedName>
        <fullName evidence="5">Pseudouridine synthase</fullName>
        <ecNumber evidence="5">5.4.99.-</ecNumber>
    </recommendedName>
</protein>
<comment type="similarity">
    <text evidence="1 5">Belongs to the pseudouridine synthase RluA family.</text>
</comment>
<evidence type="ECO:0000259" key="6">
    <source>
        <dbReference type="SMART" id="SM00363"/>
    </source>
</evidence>
<dbReference type="InterPro" id="IPR006225">
    <property type="entry name" value="PsdUridine_synth_RluC/D"/>
</dbReference>
<evidence type="ECO:0000256" key="3">
    <source>
        <dbReference type="PIRSR" id="PIRSR606225-1"/>
    </source>
</evidence>
<dbReference type="GO" id="GO:0003723">
    <property type="term" value="F:RNA binding"/>
    <property type="evidence" value="ECO:0007669"/>
    <property type="project" value="UniProtKB-KW"/>
</dbReference>
<dbReference type="SUPFAM" id="SSF55174">
    <property type="entry name" value="Alpha-L RNA-binding motif"/>
    <property type="match status" value="1"/>
</dbReference>
<dbReference type="STRING" id="1619044.UY92_C0005G0020"/>
<name>A0A0G1YGQ4_9BACT</name>
<dbReference type="Gene3D" id="3.10.290.10">
    <property type="entry name" value="RNA-binding S4 domain"/>
    <property type="match status" value="1"/>
</dbReference>
<gene>
    <name evidence="7" type="ORF">UY92_C0005G0020</name>
</gene>
<dbReference type="EC" id="5.4.99.-" evidence="5"/>
<dbReference type="Proteomes" id="UP000033870">
    <property type="component" value="Unassembled WGS sequence"/>
</dbReference>
<dbReference type="EMBL" id="LCRX01000005">
    <property type="protein sequence ID" value="KKW42598.1"/>
    <property type="molecule type" value="Genomic_DNA"/>
</dbReference>
<dbReference type="Pfam" id="PF00849">
    <property type="entry name" value="PseudoU_synth_2"/>
    <property type="match status" value="1"/>
</dbReference>
<dbReference type="GO" id="GO:0120159">
    <property type="term" value="F:rRNA pseudouridine synthase activity"/>
    <property type="evidence" value="ECO:0007669"/>
    <property type="project" value="UniProtKB-ARBA"/>
</dbReference>
<keyword evidence="4" id="KW-0694">RNA-binding</keyword>
<dbReference type="InterPro" id="IPR002942">
    <property type="entry name" value="S4_RNA-bd"/>
</dbReference>
<comment type="caution">
    <text evidence="7">The sequence shown here is derived from an EMBL/GenBank/DDBJ whole genome shotgun (WGS) entry which is preliminary data.</text>
</comment>
<dbReference type="NCBIfam" id="TIGR00005">
    <property type="entry name" value="rluA_subfam"/>
    <property type="match status" value="1"/>
</dbReference>
<proteinExistence type="inferred from homology"/>
<reference evidence="7 8" key="1">
    <citation type="journal article" date="2015" name="Nature">
        <title>rRNA introns, odd ribosomes, and small enigmatic genomes across a large radiation of phyla.</title>
        <authorList>
            <person name="Brown C.T."/>
            <person name="Hug L.A."/>
            <person name="Thomas B.C."/>
            <person name="Sharon I."/>
            <person name="Castelle C.J."/>
            <person name="Singh A."/>
            <person name="Wilkins M.J."/>
            <person name="Williams K.H."/>
            <person name="Banfield J.F."/>
        </authorList>
    </citation>
    <scope>NUCLEOTIDE SEQUENCE [LARGE SCALE GENOMIC DNA]</scope>
</reference>
<dbReference type="PATRIC" id="fig|1619044.3.peg.396"/>
<feature type="domain" description="RNA-binding S4" evidence="6">
    <location>
        <begin position="25"/>
        <end position="83"/>
    </location>
</feature>
<dbReference type="CDD" id="cd02869">
    <property type="entry name" value="PseudoU_synth_RluA_like"/>
    <property type="match status" value="1"/>
</dbReference>
<sequence length="343" mass="38095">MFGAADFWLFTMPETFTVPDSVAAERLDRWLAGALGISRSQAERLIDNGAVTLNGKLPRKAGDQVVPRDTVAVDYSAVRSPGAATADKPPEADRRDLVRVVFETADYVVVDKPSGLAAHPPENVADRLAIETSATLSGWVLSRYPETWGVGEYANRPGMPHRLDKDASGLMVIARRQGMFSALKRQFKERTVEKHYYALAHGAIEADTGTIDFPLDRGPDGRMVARPRIESVTLKNVASLQPGKAALTEFTVLKRFVNFTFLEVRIHSGRTHQIRVHFFAYNHPLVGDPLYFNKKLRRDKDKELGRIFLHAHSLAFADLSGERAAYESRLPAELQDFLTGLPA</sequence>
<dbReference type="CDD" id="cd00165">
    <property type="entry name" value="S4"/>
    <property type="match status" value="1"/>
</dbReference>
<feature type="active site" evidence="3">
    <location>
        <position position="164"/>
    </location>
</feature>
<comment type="function">
    <text evidence="5">Responsible for synthesis of pseudouridine from uracil.</text>
</comment>
<dbReference type="InterPro" id="IPR050188">
    <property type="entry name" value="RluA_PseudoU_synthase"/>
</dbReference>
<evidence type="ECO:0000313" key="7">
    <source>
        <dbReference type="EMBL" id="KKW42598.1"/>
    </source>
</evidence>
<dbReference type="GO" id="GO:0000455">
    <property type="term" value="P:enzyme-directed rRNA pseudouridine synthesis"/>
    <property type="evidence" value="ECO:0007669"/>
    <property type="project" value="UniProtKB-ARBA"/>
</dbReference>
<dbReference type="SMART" id="SM00363">
    <property type="entry name" value="S4"/>
    <property type="match status" value="1"/>
</dbReference>
<dbReference type="SUPFAM" id="SSF55120">
    <property type="entry name" value="Pseudouridine synthase"/>
    <property type="match status" value="1"/>
</dbReference>
<dbReference type="Pfam" id="PF01479">
    <property type="entry name" value="S4"/>
    <property type="match status" value="1"/>
</dbReference>
<dbReference type="InterPro" id="IPR020103">
    <property type="entry name" value="PsdUridine_synth_cat_dom_sf"/>
</dbReference>
<organism evidence="7 8">
    <name type="scientific">Candidatus Magasanikbacteria bacterium GW2011_GWA2_56_11</name>
    <dbReference type="NCBI Taxonomy" id="1619044"/>
    <lineage>
        <taxon>Bacteria</taxon>
        <taxon>Candidatus Magasanikiibacteriota</taxon>
    </lineage>
</organism>